<reference evidence="2 3" key="1">
    <citation type="submission" date="2020-08" db="EMBL/GenBank/DDBJ databases">
        <authorList>
            <person name="Koutsovoulos G."/>
            <person name="Danchin GJ E."/>
        </authorList>
    </citation>
    <scope>NUCLEOTIDE SEQUENCE [LARGE SCALE GENOMIC DNA]</scope>
</reference>
<keyword evidence="1" id="KW-0812">Transmembrane</keyword>
<gene>
    <name evidence="2" type="ORF">MENT_LOCUS21884</name>
</gene>
<feature type="transmembrane region" description="Helical" evidence="1">
    <location>
        <begin position="99"/>
        <end position="116"/>
    </location>
</feature>
<keyword evidence="1" id="KW-1133">Transmembrane helix</keyword>
<name>A0A6V7V844_MELEN</name>
<evidence type="ECO:0000313" key="2">
    <source>
        <dbReference type="EMBL" id="CAD2170474.1"/>
    </source>
</evidence>
<keyword evidence="1" id="KW-0472">Membrane</keyword>
<sequence>MCSNFDNLTPEDLASDTSQISTEDEFVCVKRPKMKEIGTMTDKMDIPKVEQNEVRGIYGPVMCDLIILLEICSDFFKGLFNKAKNGVTFVDDWISRHEWFVLSCFTLIAGMVLFYFDCFPPFNKATIIVVFNIISITLIILLFILFLMLICNVFWLAFSPIIYEDVGLEGGGLLLQLLL</sequence>
<proteinExistence type="predicted"/>
<comment type="caution">
    <text evidence="2">The sequence shown here is derived from an EMBL/GenBank/DDBJ whole genome shotgun (WGS) entry which is preliminary data.</text>
</comment>
<dbReference type="AlphaFoldDB" id="A0A6V7V844"/>
<accession>A0A6V7V844</accession>
<feature type="transmembrane region" description="Helical" evidence="1">
    <location>
        <begin position="128"/>
        <end position="158"/>
    </location>
</feature>
<dbReference type="EMBL" id="CAJEWN010000169">
    <property type="protein sequence ID" value="CAD2170474.1"/>
    <property type="molecule type" value="Genomic_DNA"/>
</dbReference>
<evidence type="ECO:0000256" key="1">
    <source>
        <dbReference type="SAM" id="Phobius"/>
    </source>
</evidence>
<evidence type="ECO:0000313" key="3">
    <source>
        <dbReference type="Proteomes" id="UP000580250"/>
    </source>
</evidence>
<protein>
    <submittedName>
        <fullName evidence="2">Uncharacterized protein</fullName>
    </submittedName>
</protein>
<dbReference type="Proteomes" id="UP000580250">
    <property type="component" value="Unassembled WGS sequence"/>
</dbReference>
<organism evidence="2 3">
    <name type="scientific">Meloidogyne enterolobii</name>
    <name type="common">Root-knot nematode worm</name>
    <name type="synonym">Meloidogyne mayaguensis</name>
    <dbReference type="NCBI Taxonomy" id="390850"/>
    <lineage>
        <taxon>Eukaryota</taxon>
        <taxon>Metazoa</taxon>
        <taxon>Ecdysozoa</taxon>
        <taxon>Nematoda</taxon>
        <taxon>Chromadorea</taxon>
        <taxon>Rhabditida</taxon>
        <taxon>Tylenchina</taxon>
        <taxon>Tylenchomorpha</taxon>
        <taxon>Tylenchoidea</taxon>
        <taxon>Meloidogynidae</taxon>
        <taxon>Meloidogyninae</taxon>
        <taxon>Meloidogyne</taxon>
    </lineage>
</organism>